<dbReference type="CDD" id="cd06093">
    <property type="entry name" value="PX_domain"/>
    <property type="match status" value="1"/>
</dbReference>
<feature type="region of interest" description="Disordered" evidence="1">
    <location>
        <begin position="89"/>
        <end position="192"/>
    </location>
</feature>
<feature type="compositionally biased region" description="Low complexity" evidence="1">
    <location>
        <begin position="1264"/>
        <end position="1285"/>
    </location>
</feature>
<feature type="compositionally biased region" description="Polar residues" evidence="1">
    <location>
        <begin position="789"/>
        <end position="819"/>
    </location>
</feature>
<feature type="region of interest" description="Disordered" evidence="1">
    <location>
        <begin position="944"/>
        <end position="1009"/>
    </location>
</feature>
<feature type="compositionally biased region" description="Polar residues" evidence="1">
    <location>
        <begin position="985"/>
        <end position="1008"/>
    </location>
</feature>
<feature type="region of interest" description="Disordered" evidence="1">
    <location>
        <begin position="573"/>
        <end position="831"/>
    </location>
</feature>
<dbReference type="EMBL" id="KQ244263">
    <property type="protein sequence ID" value="KNC74588.1"/>
    <property type="molecule type" value="Genomic_DNA"/>
</dbReference>
<organism evidence="3 4">
    <name type="scientific">Sphaeroforma arctica JP610</name>
    <dbReference type="NCBI Taxonomy" id="667725"/>
    <lineage>
        <taxon>Eukaryota</taxon>
        <taxon>Ichthyosporea</taxon>
        <taxon>Ichthyophonida</taxon>
        <taxon>Sphaeroforma</taxon>
    </lineage>
</organism>
<feature type="compositionally biased region" description="Low complexity" evidence="1">
    <location>
        <begin position="756"/>
        <end position="765"/>
    </location>
</feature>
<feature type="region of interest" description="Disordered" evidence="1">
    <location>
        <begin position="506"/>
        <end position="554"/>
    </location>
</feature>
<evidence type="ECO:0000259" key="2">
    <source>
        <dbReference type="PROSITE" id="PS50195"/>
    </source>
</evidence>
<dbReference type="SUPFAM" id="SSF64268">
    <property type="entry name" value="PX domain"/>
    <property type="match status" value="1"/>
</dbReference>
<feature type="domain" description="PX" evidence="2">
    <location>
        <begin position="1"/>
        <end position="92"/>
    </location>
</feature>
<evidence type="ECO:0000313" key="3">
    <source>
        <dbReference type="EMBL" id="KNC74588.1"/>
    </source>
</evidence>
<sequence length="1294" mass="140110">NVQIGNRHWTIHRRFNDFKNVHGLLGHTHSSEELAGVKLPPQRIFKRKKFDPAYLYERCEQLDEYIHKLLDVPSLAADPVVMDFLSNNWRQPKRPKKNPIPGRDMKAGPIDLTNRKNANGGIQPGMTPKEIKRIIARQNKQQLGRGRSDKRKFIRNGPGVVSLGGTSSGPAVKAEEKGDGQAEEPYSTLGQQGVPFDTGFARVFNTKMTKNNSGGGNRKRKPGAPLTRKARLPPLGAIDMVPPIAVVDCAPKCLDLQKQLAVEYKGTMLLLGTPNMDRVGLDGYGVGGEEDEERQSASKTNMYADTDTSGQSTDSGASSDTNLRTFHSEPQGNREIDTSGDESFGETLSTRAMDLAAKESVAQDGLRPSPMYPSQPEDRMPPGSVVEDVVEGLAMGAASDGDIPHRHSPLIHEEQVSEVPRAHGQHGTHTLRQKKQLGVHQDANHAGASRGNNKGGHKLQQSERKKKQQQQLLEAGQPANAYGEGVSEQGVLVAEMDLNFPTKKLVSRQRSLTARRSGALGPSQQRQPGTAEVLHKKPLITAKGTSVPAKRPPLASRLSTWFSNALSLNEDEDLGDSELLSDEKSAAESGGSVPASGGTDEGPSVKTAGPFTHQQLLKMHQQQQRQQMKDKRQNTRRSPHAYNQKRVPTLLLPSSSTGLSVGSPTNRQSAQQQHRQQVQLHHQVQQLHHKQQQQHEQQQELQQQQQQKTLDHQQPHDLPQGTATQQQPWDTRQAKQDQPPAQRDRSRSRDEDDSAAPRSETTASSESDEEGVESSALHKSESVGKAATDTFQPTHRRAPSNTTTDAHSSESATRRSIATDSARAANNARAGARGSDIEFEIPDAHLVGRLEDRRGSISSDSAVNAIASAVSAGINSIFSSGVSTIMRGAKGVQDADPDHMSEDPLHTGIYSDRPKELCAPNSDSALPYADNSAWSFTRVNSVPLSGSPPARQASASITIEPRASTMASSAARHRSEAGSSAERFSPTSPKYSPINHASTHMHASSPLPQMSMLRNRIVLPTTETVSDGTDGESESSVTSNSSRAISRQASTNSATGSPRSRELEKHHNMIAQQQLLLKSYSRLRFNRAPSSPPKAHTSPMQRHISASTATINTDHSMDTSRVLIRSATSPRRLRIASESSGGMGLFNDHSVGDVGVELRKFQSYNEAEVQESDTERSAVTDELQTENTLGTSASVDSLTDANVANVFETASGGVYPADSVTAGRTASESMDHSLSSSSRDGDILVFEALLEQAREVSRSGSFPTNTSSESESDNSALSTPTEPGRSPSPEPSSL</sequence>
<dbReference type="InterPro" id="IPR001683">
    <property type="entry name" value="PX_dom"/>
</dbReference>
<dbReference type="STRING" id="667725.A0A0L0FEX3"/>
<feature type="non-terminal residue" evidence="3">
    <location>
        <position position="1"/>
    </location>
</feature>
<proteinExistence type="predicted"/>
<keyword evidence="4" id="KW-1185">Reference proteome</keyword>
<reference evidence="3 4" key="1">
    <citation type="submission" date="2011-02" db="EMBL/GenBank/DDBJ databases">
        <title>The Genome Sequence of Sphaeroforma arctica JP610.</title>
        <authorList>
            <consortium name="The Broad Institute Genome Sequencing Platform"/>
            <person name="Russ C."/>
            <person name="Cuomo C."/>
            <person name="Young S.K."/>
            <person name="Zeng Q."/>
            <person name="Gargeya S."/>
            <person name="Alvarado L."/>
            <person name="Berlin A."/>
            <person name="Chapman S.B."/>
            <person name="Chen Z."/>
            <person name="Freedman E."/>
            <person name="Gellesch M."/>
            <person name="Goldberg J."/>
            <person name="Griggs A."/>
            <person name="Gujja S."/>
            <person name="Heilman E."/>
            <person name="Heiman D."/>
            <person name="Howarth C."/>
            <person name="Mehta T."/>
            <person name="Neiman D."/>
            <person name="Pearson M."/>
            <person name="Roberts A."/>
            <person name="Saif S."/>
            <person name="Shea T."/>
            <person name="Shenoy N."/>
            <person name="Sisk P."/>
            <person name="Stolte C."/>
            <person name="Sykes S."/>
            <person name="White J."/>
            <person name="Yandava C."/>
            <person name="Burger G."/>
            <person name="Gray M.W."/>
            <person name="Holland P.W.H."/>
            <person name="King N."/>
            <person name="Lang F.B.F."/>
            <person name="Roger A.J."/>
            <person name="Ruiz-Trillo I."/>
            <person name="Haas B."/>
            <person name="Nusbaum C."/>
            <person name="Birren B."/>
        </authorList>
    </citation>
    <scope>NUCLEOTIDE SEQUENCE [LARGE SCALE GENOMIC DNA]</scope>
    <source>
        <strain evidence="3 4">JP610</strain>
    </source>
</reference>
<dbReference type="Pfam" id="PF00787">
    <property type="entry name" value="PX"/>
    <property type="match status" value="1"/>
</dbReference>
<feature type="region of interest" description="Disordered" evidence="1">
    <location>
        <begin position="207"/>
        <end position="230"/>
    </location>
</feature>
<feature type="region of interest" description="Disordered" evidence="1">
    <location>
        <begin position="282"/>
        <end position="344"/>
    </location>
</feature>
<evidence type="ECO:0000313" key="4">
    <source>
        <dbReference type="Proteomes" id="UP000054560"/>
    </source>
</evidence>
<dbReference type="OrthoDB" id="430293at2759"/>
<feature type="compositionally biased region" description="Low complexity" evidence="1">
    <location>
        <begin position="822"/>
        <end position="831"/>
    </location>
</feature>
<feature type="compositionally biased region" description="Polar residues" evidence="1">
    <location>
        <begin position="721"/>
        <end position="730"/>
    </location>
</feature>
<dbReference type="Proteomes" id="UP000054560">
    <property type="component" value="Unassembled WGS sequence"/>
</dbReference>
<feature type="compositionally biased region" description="Low complexity" evidence="1">
    <location>
        <begin position="613"/>
        <end position="626"/>
    </location>
</feature>
<feature type="region of interest" description="Disordered" evidence="1">
    <location>
        <begin position="1022"/>
        <end position="1064"/>
    </location>
</feature>
<dbReference type="PROSITE" id="PS50195">
    <property type="entry name" value="PX"/>
    <property type="match status" value="1"/>
</dbReference>
<feature type="region of interest" description="Disordered" evidence="1">
    <location>
        <begin position="1254"/>
        <end position="1294"/>
    </location>
</feature>
<dbReference type="GeneID" id="25913374"/>
<feature type="compositionally biased region" description="Basic residues" evidence="1">
    <location>
        <begin position="423"/>
        <end position="437"/>
    </location>
</feature>
<feature type="compositionally biased region" description="Low complexity" evidence="1">
    <location>
        <begin position="647"/>
        <end position="686"/>
    </location>
</feature>
<gene>
    <name evidence="3" type="ORF">SARC_12870</name>
</gene>
<name>A0A0L0FEX3_9EUKA</name>
<evidence type="ECO:0000256" key="1">
    <source>
        <dbReference type="SAM" id="MobiDB-lite"/>
    </source>
</evidence>
<feature type="region of interest" description="Disordered" evidence="1">
    <location>
        <begin position="419"/>
        <end position="482"/>
    </location>
</feature>
<dbReference type="Gene3D" id="3.30.1520.10">
    <property type="entry name" value="Phox-like domain"/>
    <property type="match status" value="1"/>
</dbReference>
<dbReference type="GO" id="GO:0035091">
    <property type="term" value="F:phosphatidylinositol binding"/>
    <property type="evidence" value="ECO:0007669"/>
    <property type="project" value="InterPro"/>
</dbReference>
<dbReference type="InterPro" id="IPR036871">
    <property type="entry name" value="PX_dom_sf"/>
</dbReference>
<protein>
    <recommendedName>
        <fullName evidence="2">PX domain-containing protein</fullName>
    </recommendedName>
</protein>
<feature type="compositionally biased region" description="Polar residues" evidence="1">
    <location>
        <begin position="297"/>
        <end position="331"/>
    </location>
</feature>
<feature type="compositionally biased region" description="Polar residues" evidence="1">
    <location>
        <begin position="1043"/>
        <end position="1058"/>
    </location>
</feature>
<feature type="region of interest" description="Disordered" evidence="1">
    <location>
        <begin position="359"/>
        <end position="383"/>
    </location>
</feature>
<feature type="compositionally biased region" description="Low complexity" evidence="1">
    <location>
        <begin position="694"/>
        <end position="708"/>
    </location>
</feature>
<dbReference type="RefSeq" id="XP_014148490.1">
    <property type="nucleotide sequence ID" value="XM_014293015.1"/>
</dbReference>
<accession>A0A0L0FEX3</accession>